<dbReference type="SUPFAM" id="SSF54106">
    <property type="entry name" value="LysM domain"/>
    <property type="match status" value="1"/>
</dbReference>
<dbReference type="InterPro" id="IPR048862">
    <property type="entry name" value="SPOCS_spoVID_N"/>
</dbReference>
<dbReference type="EMBL" id="QJKK01000001">
    <property type="protein sequence ID" value="RAL26666.1"/>
    <property type="molecule type" value="Genomic_DNA"/>
</dbReference>
<comment type="caution">
    <text evidence="2">The sequence shown here is derived from an EMBL/GenBank/DDBJ whole genome shotgun (WGS) entry which is preliminary data.</text>
</comment>
<dbReference type="Gene3D" id="3.10.350.10">
    <property type="entry name" value="LysM domain"/>
    <property type="match status" value="1"/>
</dbReference>
<evidence type="ECO:0000259" key="1">
    <source>
        <dbReference type="PROSITE" id="PS51782"/>
    </source>
</evidence>
<dbReference type="RefSeq" id="WP_113657271.1">
    <property type="nucleotide sequence ID" value="NZ_KZ845663.1"/>
</dbReference>
<protein>
    <recommendedName>
        <fullName evidence="1">LysM domain-containing protein</fullName>
    </recommendedName>
</protein>
<evidence type="ECO:0000313" key="2">
    <source>
        <dbReference type="EMBL" id="RAL26666.1"/>
    </source>
</evidence>
<sequence>MAEKEFQQLRFDISEKVTLHPQQPGIGTLLELNLLPDVEIKDEGQHLRIHGFLRLNGLYLGDEVHKDEQEVHLENLIREEIAYVIPVEITLPANRAEPNYVSAEVESFDYSVLSPFELQIEAILLIDGLLPEVETTEADKLAFSASPAKVAYLAEGDQNEEELPAEELVSYSPVEEEIVSKETKIDFSMPTSKEMDTSDEEEKMVAKKSPIQLQDEAIEEDHEHEDKEELFRQEKAELEEEQEGLDWIRWLVRGKGETFKPMRMVIVQKGESVEYLADRFGVSKDQLIEVNQLNSDYIEEGEILYIPQSRRIGPSGN</sequence>
<dbReference type="Pfam" id="PF01476">
    <property type="entry name" value="LysM"/>
    <property type="match status" value="1"/>
</dbReference>
<dbReference type="PROSITE" id="PS51782">
    <property type="entry name" value="LYSM"/>
    <property type="match status" value="1"/>
</dbReference>
<dbReference type="Pfam" id="PF20918">
    <property type="entry name" value="SPOCS_spoVID-N"/>
    <property type="match status" value="1"/>
</dbReference>
<feature type="domain" description="LysM" evidence="1">
    <location>
        <begin position="263"/>
        <end position="306"/>
    </location>
</feature>
<dbReference type="Proteomes" id="UP000251213">
    <property type="component" value="Unassembled WGS sequence"/>
</dbReference>
<reference evidence="2 3" key="2">
    <citation type="submission" date="2018-06" db="EMBL/GenBank/DDBJ databases">
        <authorList>
            <person name="Zhirakovskaya E."/>
        </authorList>
    </citation>
    <scope>NUCLEOTIDE SEQUENCE [LARGE SCALE GENOMIC DNA]</scope>
    <source>
        <strain evidence="2 3">FBKL4.011</strain>
    </source>
</reference>
<dbReference type="InterPro" id="IPR018392">
    <property type="entry name" value="LysM"/>
</dbReference>
<dbReference type="OrthoDB" id="2966368at2"/>
<name>A0A364K8N8_9BACL</name>
<keyword evidence="3" id="KW-1185">Reference proteome</keyword>
<reference evidence="2 3" key="1">
    <citation type="submission" date="2018-06" db="EMBL/GenBank/DDBJ databases">
        <title>Thermoflavimicrobium daqus sp. nov., a thermophilic microbe isolated from Moutai-flavour Daqu.</title>
        <authorList>
            <person name="Wang X."/>
            <person name="Zhou H."/>
        </authorList>
    </citation>
    <scope>NUCLEOTIDE SEQUENCE [LARGE SCALE GENOMIC DNA]</scope>
    <source>
        <strain evidence="2 3">FBKL4.011</strain>
    </source>
</reference>
<dbReference type="SMART" id="SM00257">
    <property type="entry name" value="LysM"/>
    <property type="match status" value="1"/>
</dbReference>
<evidence type="ECO:0000313" key="3">
    <source>
        <dbReference type="Proteomes" id="UP000251213"/>
    </source>
</evidence>
<proteinExistence type="predicted"/>
<dbReference type="AlphaFoldDB" id="A0A364K8N8"/>
<organism evidence="2 3">
    <name type="scientific">Thermoflavimicrobium daqui</name>
    <dbReference type="NCBI Taxonomy" id="2137476"/>
    <lineage>
        <taxon>Bacteria</taxon>
        <taxon>Bacillati</taxon>
        <taxon>Bacillota</taxon>
        <taxon>Bacilli</taxon>
        <taxon>Bacillales</taxon>
        <taxon>Thermoactinomycetaceae</taxon>
        <taxon>Thermoflavimicrobium</taxon>
    </lineage>
</organism>
<dbReference type="InterPro" id="IPR036779">
    <property type="entry name" value="LysM_dom_sf"/>
</dbReference>
<accession>A0A364K8N8</accession>
<gene>
    <name evidence="2" type="ORF">DL897_01040</name>
</gene>